<keyword evidence="2" id="KW-0560">Oxidoreductase</keyword>
<dbReference type="Pfam" id="PF00106">
    <property type="entry name" value="adh_short"/>
    <property type="match status" value="1"/>
</dbReference>
<protein>
    <recommendedName>
        <fullName evidence="6">Farnesol dehydrogenase-like</fullName>
    </recommendedName>
</protein>
<dbReference type="PRINTS" id="PR00080">
    <property type="entry name" value="SDRFAMILY"/>
</dbReference>
<organism evidence="4 5">
    <name type="scientific">Rhamnusium bicolor</name>
    <dbReference type="NCBI Taxonomy" id="1586634"/>
    <lineage>
        <taxon>Eukaryota</taxon>
        <taxon>Metazoa</taxon>
        <taxon>Ecdysozoa</taxon>
        <taxon>Arthropoda</taxon>
        <taxon>Hexapoda</taxon>
        <taxon>Insecta</taxon>
        <taxon>Pterygota</taxon>
        <taxon>Neoptera</taxon>
        <taxon>Endopterygota</taxon>
        <taxon>Coleoptera</taxon>
        <taxon>Polyphaga</taxon>
        <taxon>Cucujiformia</taxon>
        <taxon>Chrysomeloidea</taxon>
        <taxon>Cerambycidae</taxon>
        <taxon>Lepturinae</taxon>
        <taxon>Rhagiini</taxon>
        <taxon>Rhamnusium</taxon>
    </lineage>
</organism>
<evidence type="ECO:0000313" key="4">
    <source>
        <dbReference type="EMBL" id="KAJ8926283.1"/>
    </source>
</evidence>
<keyword evidence="5" id="KW-1185">Reference proteome</keyword>
<evidence type="ECO:0000256" key="2">
    <source>
        <dbReference type="ARBA" id="ARBA00023002"/>
    </source>
</evidence>
<dbReference type="InterPro" id="IPR036291">
    <property type="entry name" value="NAD(P)-bd_dom_sf"/>
</dbReference>
<dbReference type="InterPro" id="IPR002347">
    <property type="entry name" value="SDR_fam"/>
</dbReference>
<dbReference type="GO" id="GO:0016616">
    <property type="term" value="F:oxidoreductase activity, acting on the CH-OH group of donors, NAD or NADP as acceptor"/>
    <property type="evidence" value="ECO:0007669"/>
    <property type="project" value="UniProtKB-ARBA"/>
</dbReference>
<reference evidence="4" key="1">
    <citation type="journal article" date="2023" name="Insect Mol. Biol.">
        <title>Genome sequencing provides insights into the evolution of gene families encoding plant cell wall-degrading enzymes in longhorned beetles.</title>
        <authorList>
            <person name="Shin N.R."/>
            <person name="Okamura Y."/>
            <person name="Kirsch R."/>
            <person name="Pauchet Y."/>
        </authorList>
    </citation>
    <scope>NUCLEOTIDE SEQUENCE</scope>
    <source>
        <strain evidence="4">RBIC_L_NR</strain>
    </source>
</reference>
<dbReference type="FunFam" id="3.40.50.720:FF:000047">
    <property type="entry name" value="NADP-dependent L-serine/L-allo-threonine dehydrogenase"/>
    <property type="match status" value="1"/>
</dbReference>
<dbReference type="AlphaFoldDB" id="A0AAV8WIS9"/>
<sequence>MIRKHKNLNLRFLWVVGLARRKERIEELAEKLADKSGNLYAVKADMTNEDDILQAFEWIKENVGPVHILVNNAGLGCKTTIINGDISSWKKVLDTNVLGLAIASREAVKIMQENNIHGHIVNINSIAGHIVPPLPFQNVYPASKYAVTGFTETLRREFVAIGSKIKPTDFLESEDVRKLIESSPSLKSEDVANAVVYVLGTPPHVQVAELTIKPVGEFV</sequence>
<dbReference type="SUPFAM" id="SSF51735">
    <property type="entry name" value="NAD(P)-binding Rossmann-fold domains"/>
    <property type="match status" value="1"/>
</dbReference>
<dbReference type="PANTHER" id="PTHR43115">
    <property type="entry name" value="DEHYDROGENASE/REDUCTASE SDR FAMILY MEMBER 11"/>
    <property type="match status" value="1"/>
</dbReference>
<name>A0AAV8WIS9_9CUCU</name>
<dbReference type="PRINTS" id="PR00081">
    <property type="entry name" value="GDHRDH"/>
</dbReference>
<gene>
    <name evidence="4" type="ORF">NQ314_021360</name>
</gene>
<dbReference type="PANTHER" id="PTHR43115:SF4">
    <property type="entry name" value="DEHYDROGENASE_REDUCTASE SDR FAMILY MEMBER 11"/>
    <property type="match status" value="1"/>
</dbReference>
<proteinExistence type="inferred from homology"/>
<evidence type="ECO:0008006" key="6">
    <source>
        <dbReference type="Google" id="ProtNLM"/>
    </source>
</evidence>
<comment type="caution">
    <text evidence="4">The sequence shown here is derived from an EMBL/GenBank/DDBJ whole genome shotgun (WGS) entry which is preliminary data.</text>
</comment>
<accession>A0AAV8WIS9</accession>
<evidence type="ECO:0000313" key="5">
    <source>
        <dbReference type="Proteomes" id="UP001162156"/>
    </source>
</evidence>
<dbReference type="PROSITE" id="PS00061">
    <property type="entry name" value="ADH_SHORT"/>
    <property type="match status" value="1"/>
</dbReference>
<dbReference type="Proteomes" id="UP001162156">
    <property type="component" value="Unassembled WGS sequence"/>
</dbReference>
<comment type="similarity">
    <text evidence="1 3">Belongs to the short-chain dehydrogenases/reductases (SDR) family.</text>
</comment>
<dbReference type="EMBL" id="JANEYF010005938">
    <property type="protein sequence ID" value="KAJ8926283.1"/>
    <property type="molecule type" value="Genomic_DNA"/>
</dbReference>
<evidence type="ECO:0000256" key="3">
    <source>
        <dbReference type="RuleBase" id="RU000363"/>
    </source>
</evidence>
<dbReference type="InterPro" id="IPR020904">
    <property type="entry name" value="Sc_DH/Rdtase_CS"/>
</dbReference>
<dbReference type="Gene3D" id="3.40.50.720">
    <property type="entry name" value="NAD(P)-binding Rossmann-like Domain"/>
    <property type="match status" value="1"/>
</dbReference>
<evidence type="ECO:0000256" key="1">
    <source>
        <dbReference type="ARBA" id="ARBA00006484"/>
    </source>
</evidence>